<evidence type="ECO:0000313" key="9">
    <source>
        <dbReference type="Proteomes" id="UP000187209"/>
    </source>
</evidence>
<keyword evidence="5" id="KW-0106">Calcium</keyword>
<dbReference type="InterPro" id="IPR018247">
    <property type="entry name" value="EF_Hand_1_Ca_BS"/>
</dbReference>
<dbReference type="GO" id="GO:0005509">
    <property type="term" value="F:calcium ion binding"/>
    <property type="evidence" value="ECO:0007669"/>
    <property type="project" value="InterPro"/>
</dbReference>
<evidence type="ECO:0000313" key="8">
    <source>
        <dbReference type="EMBL" id="OMJ87341.1"/>
    </source>
</evidence>
<dbReference type="InterPro" id="IPR011992">
    <property type="entry name" value="EF-hand-dom_pair"/>
</dbReference>
<evidence type="ECO:0000256" key="4">
    <source>
        <dbReference type="ARBA" id="ARBA00022737"/>
    </source>
</evidence>
<dbReference type="Gene3D" id="1.10.238.10">
    <property type="entry name" value="EF-hand"/>
    <property type="match status" value="1"/>
</dbReference>
<protein>
    <recommendedName>
        <fullName evidence="7">EF-hand domain-containing protein</fullName>
    </recommendedName>
</protein>
<evidence type="ECO:0000256" key="3">
    <source>
        <dbReference type="ARBA" id="ARBA00022723"/>
    </source>
</evidence>
<dbReference type="PROSITE" id="PS00018">
    <property type="entry name" value="EF_HAND_1"/>
    <property type="match status" value="2"/>
</dbReference>
<comment type="caution">
    <text evidence="8">The sequence shown here is derived from an EMBL/GenBank/DDBJ whole genome shotgun (WGS) entry which is preliminary data.</text>
</comment>
<evidence type="ECO:0000256" key="1">
    <source>
        <dbReference type="ARBA" id="ARBA00006049"/>
    </source>
</evidence>
<reference evidence="8 9" key="1">
    <citation type="submission" date="2016-11" db="EMBL/GenBank/DDBJ databases">
        <title>The macronuclear genome of Stentor coeruleus: a giant cell with tiny introns.</title>
        <authorList>
            <person name="Slabodnick M."/>
            <person name="Ruby J.G."/>
            <person name="Reiff S.B."/>
            <person name="Swart E.C."/>
            <person name="Gosai S."/>
            <person name="Prabakaran S."/>
            <person name="Witkowska E."/>
            <person name="Larue G.E."/>
            <person name="Fisher S."/>
            <person name="Freeman R.M."/>
            <person name="Gunawardena J."/>
            <person name="Chu W."/>
            <person name="Stover N.A."/>
            <person name="Gregory B.D."/>
            <person name="Nowacki M."/>
            <person name="Derisi J."/>
            <person name="Roy S.W."/>
            <person name="Marshall W.F."/>
            <person name="Sood P."/>
        </authorList>
    </citation>
    <scope>NUCLEOTIDE SEQUENCE [LARGE SCALE GENOMIC DNA]</scope>
    <source>
        <strain evidence="8">WM001</strain>
    </source>
</reference>
<evidence type="ECO:0000256" key="6">
    <source>
        <dbReference type="ARBA" id="ARBA00023288"/>
    </source>
</evidence>
<keyword evidence="2" id="KW-0519">Myristate</keyword>
<dbReference type="OrthoDB" id="288288at2759"/>
<dbReference type="CDD" id="cd00051">
    <property type="entry name" value="EFh"/>
    <property type="match status" value="1"/>
</dbReference>
<dbReference type="EMBL" id="MPUH01000179">
    <property type="protein sequence ID" value="OMJ87341.1"/>
    <property type="molecule type" value="Genomic_DNA"/>
</dbReference>
<sequence>MQDSEFSMQRRQSPQCRFYDNNTKKFSKDDNSYDENIRLPYSIRKMTTQRVKLSLKSESRSPKKRIESHHELYTKSKLTMSIKSKEVFVMKDGAKVISGTKLLGFNYPVHINFSFIRNHHAEEMKDFFAYCTEFFKSPIEFRFLFSTTGKLLRCLHEISSTSKIVLVSPLSKFQGIQENQPTDDIRLQTRSPCYRSLLLANTPTNKSPGVLDNLNCQFAFSTRKCNNVEEIVLPSIKINPGRLRKTIINPKLNSFEKLKLKLGDVSAKIDKTFPPLHEQGLKQLKENFRFTEGELHKHYAKFKLLVLLSCGINPKHSISSGISRKTFIEFFGSSKELNFVLGRIFDKFDSDGGGSVSWEEYLTAMKIMRYGTYNEQIELFFDAYDKDGSGTLSFDEIQELCKVQLQADNDDKLIDDLSYSFASLIFDITKTGYDGEISCDQIKTIVKEQNDNSLIDMFCSFNFLK</sequence>
<feature type="domain" description="EF-hand" evidence="7">
    <location>
        <begin position="336"/>
        <end position="371"/>
    </location>
</feature>
<keyword evidence="3" id="KW-0479">Metal-binding</keyword>
<dbReference type="PROSITE" id="PS50222">
    <property type="entry name" value="EF_HAND_2"/>
    <property type="match status" value="2"/>
</dbReference>
<gene>
    <name evidence="8" type="ORF">SteCoe_10936</name>
</gene>
<keyword evidence="9" id="KW-1185">Reference proteome</keyword>
<name>A0A1R2CEA6_9CILI</name>
<dbReference type="InterPro" id="IPR002048">
    <property type="entry name" value="EF_hand_dom"/>
</dbReference>
<comment type="similarity">
    <text evidence="1">Belongs to the recoverin family.</text>
</comment>
<dbReference type="Proteomes" id="UP000187209">
    <property type="component" value="Unassembled WGS sequence"/>
</dbReference>
<evidence type="ECO:0000259" key="7">
    <source>
        <dbReference type="PROSITE" id="PS50222"/>
    </source>
</evidence>
<keyword evidence="6" id="KW-0449">Lipoprotein</keyword>
<dbReference type="SUPFAM" id="SSF47473">
    <property type="entry name" value="EF-hand"/>
    <property type="match status" value="1"/>
</dbReference>
<evidence type="ECO:0000256" key="5">
    <source>
        <dbReference type="ARBA" id="ARBA00022837"/>
    </source>
</evidence>
<dbReference type="PANTHER" id="PTHR23055">
    <property type="entry name" value="CALCIUM BINDING PROTEINS"/>
    <property type="match status" value="1"/>
</dbReference>
<feature type="domain" description="EF-hand" evidence="7">
    <location>
        <begin position="372"/>
        <end position="407"/>
    </location>
</feature>
<dbReference type="InterPro" id="IPR028846">
    <property type="entry name" value="Recoverin"/>
</dbReference>
<evidence type="ECO:0000256" key="2">
    <source>
        <dbReference type="ARBA" id="ARBA00022707"/>
    </source>
</evidence>
<proteinExistence type="inferred from homology"/>
<dbReference type="PANTHER" id="PTHR23055:SF178">
    <property type="entry name" value="NEUROCALCIN HOMOLOG"/>
    <property type="match status" value="1"/>
</dbReference>
<accession>A0A1R2CEA6</accession>
<dbReference type="SMART" id="SM00054">
    <property type="entry name" value="EFh"/>
    <property type="match status" value="2"/>
</dbReference>
<dbReference type="AlphaFoldDB" id="A0A1R2CEA6"/>
<keyword evidence="4" id="KW-0677">Repeat</keyword>
<organism evidence="8 9">
    <name type="scientific">Stentor coeruleus</name>
    <dbReference type="NCBI Taxonomy" id="5963"/>
    <lineage>
        <taxon>Eukaryota</taxon>
        <taxon>Sar</taxon>
        <taxon>Alveolata</taxon>
        <taxon>Ciliophora</taxon>
        <taxon>Postciliodesmatophora</taxon>
        <taxon>Heterotrichea</taxon>
        <taxon>Heterotrichida</taxon>
        <taxon>Stentoridae</taxon>
        <taxon>Stentor</taxon>
    </lineage>
</organism>
<dbReference type="Pfam" id="PF13405">
    <property type="entry name" value="EF-hand_6"/>
    <property type="match status" value="1"/>
</dbReference>